<dbReference type="Pfam" id="PF00809">
    <property type="entry name" value="Pterin_bind"/>
    <property type="match status" value="1"/>
</dbReference>
<dbReference type="CDD" id="cd00739">
    <property type="entry name" value="DHPS"/>
    <property type="match status" value="1"/>
</dbReference>
<gene>
    <name evidence="16" type="primary">folP</name>
    <name evidence="15" type="ORF">M5X16_24865</name>
    <name evidence="16" type="ORF">PC41400_03285</name>
</gene>
<keyword evidence="18" id="KW-1185">Reference proteome</keyword>
<comment type="catalytic activity">
    <reaction evidence="1">
        <text>(7,8-dihydropterin-6-yl)methyl diphosphate + 4-aminobenzoate = 7,8-dihydropteroate + diphosphate</text>
        <dbReference type="Rhea" id="RHEA:19949"/>
        <dbReference type="ChEBI" id="CHEBI:17836"/>
        <dbReference type="ChEBI" id="CHEBI:17839"/>
        <dbReference type="ChEBI" id="CHEBI:33019"/>
        <dbReference type="ChEBI" id="CHEBI:72950"/>
        <dbReference type="EC" id="2.5.1.15"/>
    </reaction>
</comment>
<dbReference type="AlphaFoldDB" id="A0A410WQZ4"/>
<evidence type="ECO:0000313" key="15">
    <source>
        <dbReference type="EMBL" id="MCY9598992.1"/>
    </source>
</evidence>
<reference evidence="15 18" key="2">
    <citation type="submission" date="2022-05" db="EMBL/GenBank/DDBJ databases">
        <title>Genome Sequencing of Bee-Associated Microbes.</title>
        <authorList>
            <person name="Dunlap C."/>
        </authorList>
    </citation>
    <scope>NUCLEOTIDE SEQUENCE [LARGE SCALE GENOMIC DNA]</scope>
    <source>
        <strain evidence="15 18">NRRL B-23120</strain>
    </source>
</reference>
<dbReference type="Proteomes" id="UP000288943">
    <property type="component" value="Chromosome"/>
</dbReference>
<dbReference type="Gene3D" id="3.20.20.20">
    <property type="entry name" value="Dihydropteroate synthase-like"/>
    <property type="match status" value="1"/>
</dbReference>
<dbReference type="PROSITE" id="PS50972">
    <property type="entry name" value="PTERIN_BINDING"/>
    <property type="match status" value="1"/>
</dbReference>
<dbReference type="GO" id="GO:0004156">
    <property type="term" value="F:dihydropteroate synthase activity"/>
    <property type="evidence" value="ECO:0007669"/>
    <property type="project" value="UniProtKB-EC"/>
</dbReference>
<keyword evidence="8 13" id="KW-0479">Metal-binding</keyword>
<dbReference type="UniPathway" id="UPA00077">
    <property type="reaction ID" value="UER00156"/>
</dbReference>
<evidence type="ECO:0000256" key="4">
    <source>
        <dbReference type="ARBA" id="ARBA00009503"/>
    </source>
</evidence>
<evidence type="ECO:0000256" key="12">
    <source>
        <dbReference type="ARBA" id="ARBA00053449"/>
    </source>
</evidence>
<evidence type="ECO:0000256" key="10">
    <source>
        <dbReference type="ARBA" id="ARBA00022909"/>
    </source>
</evidence>
<evidence type="ECO:0000256" key="13">
    <source>
        <dbReference type="RuleBase" id="RU361205"/>
    </source>
</evidence>
<evidence type="ECO:0000256" key="3">
    <source>
        <dbReference type="ARBA" id="ARBA00004763"/>
    </source>
</evidence>
<dbReference type="GO" id="GO:0046654">
    <property type="term" value="P:tetrahydrofolate biosynthetic process"/>
    <property type="evidence" value="ECO:0007669"/>
    <property type="project" value="UniProtKB-UniPathway"/>
</dbReference>
<dbReference type="InterPro" id="IPR000489">
    <property type="entry name" value="Pterin-binding_dom"/>
</dbReference>
<evidence type="ECO:0000256" key="8">
    <source>
        <dbReference type="ARBA" id="ARBA00022723"/>
    </source>
</evidence>
<keyword evidence="10 13" id="KW-0289">Folate biosynthesis</keyword>
<evidence type="ECO:0000313" key="16">
    <source>
        <dbReference type="EMBL" id="QAV16771.1"/>
    </source>
</evidence>
<dbReference type="EMBL" id="CP026520">
    <property type="protein sequence ID" value="QAV16771.1"/>
    <property type="molecule type" value="Genomic_DNA"/>
</dbReference>
<comment type="pathway">
    <text evidence="3 13">Cofactor biosynthesis; tetrahydrofolate biosynthesis; 7,8-dihydrofolate from 2-amino-4-hydroxy-6-hydroxymethyl-7,8-dihydropteridine diphosphate and 4-aminobenzoate: step 1/2.</text>
</comment>
<evidence type="ECO:0000259" key="14">
    <source>
        <dbReference type="PROSITE" id="PS50972"/>
    </source>
</evidence>
<evidence type="ECO:0000256" key="6">
    <source>
        <dbReference type="ARBA" id="ARBA00016919"/>
    </source>
</evidence>
<dbReference type="EC" id="2.5.1.15" evidence="5 13"/>
<dbReference type="SUPFAM" id="SSF51717">
    <property type="entry name" value="Dihydropteroate synthetase-like"/>
    <property type="match status" value="1"/>
</dbReference>
<evidence type="ECO:0000256" key="9">
    <source>
        <dbReference type="ARBA" id="ARBA00022842"/>
    </source>
</evidence>
<dbReference type="KEGG" id="pchi:PC41400_03285"/>
<dbReference type="PANTHER" id="PTHR20941">
    <property type="entry name" value="FOLATE SYNTHESIS PROTEINS"/>
    <property type="match status" value="1"/>
</dbReference>
<reference evidence="16 17" key="1">
    <citation type="submission" date="2018-01" db="EMBL/GenBank/DDBJ databases">
        <title>The whole genome sequencing and assembly of Paenibacillus chitinolyticus KCCM 41400 strain.</title>
        <authorList>
            <person name="Kim J.-Y."/>
            <person name="Park M.-K."/>
            <person name="Lee Y.-J."/>
            <person name="Yi H."/>
            <person name="Bahn Y.-S."/>
            <person name="Kim J.F."/>
            <person name="Lee D.-W."/>
        </authorList>
    </citation>
    <scope>NUCLEOTIDE SEQUENCE [LARGE SCALE GENOMIC DNA]</scope>
    <source>
        <strain evidence="16 17">KCCM 41400</strain>
    </source>
</reference>
<evidence type="ECO:0000256" key="2">
    <source>
        <dbReference type="ARBA" id="ARBA00001946"/>
    </source>
</evidence>
<evidence type="ECO:0000256" key="11">
    <source>
        <dbReference type="ARBA" id="ARBA00030193"/>
    </source>
</evidence>
<dbReference type="EMBL" id="JAMDMJ010000038">
    <property type="protein sequence ID" value="MCY9598992.1"/>
    <property type="molecule type" value="Genomic_DNA"/>
</dbReference>
<comment type="similarity">
    <text evidence="4 13">Belongs to the DHPS family.</text>
</comment>
<dbReference type="InterPro" id="IPR011005">
    <property type="entry name" value="Dihydropteroate_synth-like_sf"/>
</dbReference>
<dbReference type="GO" id="GO:0005829">
    <property type="term" value="C:cytosol"/>
    <property type="evidence" value="ECO:0007669"/>
    <property type="project" value="TreeGrafter"/>
</dbReference>
<evidence type="ECO:0000256" key="5">
    <source>
        <dbReference type="ARBA" id="ARBA00012458"/>
    </source>
</evidence>
<dbReference type="Proteomes" id="UP001527202">
    <property type="component" value="Unassembled WGS sequence"/>
</dbReference>
<comment type="cofactor">
    <cofactor evidence="2 13">
        <name>Mg(2+)</name>
        <dbReference type="ChEBI" id="CHEBI:18420"/>
    </cofactor>
</comment>
<evidence type="ECO:0000313" key="17">
    <source>
        <dbReference type="Proteomes" id="UP000288943"/>
    </source>
</evidence>
<dbReference type="OrthoDB" id="9811744at2"/>
<dbReference type="InterPro" id="IPR045031">
    <property type="entry name" value="DHP_synth-like"/>
</dbReference>
<dbReference type="FunFam" id="3.20.20.20:FF:000006">
    <property type="entry name" value="Dihydropteroate synthase"/>
    <property type="match status" value="1"/>
</dbReference>
<feature type="domain" description="Pterin-binding" evidence="14">
    <location>
        <begin position="18"/>
        <end position="264"/>
    </location>
</feature>
<organism evidence="16 17">
    <name type="scientific">Paenibacillus chitinolyticus</name>
    <dbReference type="NCBI Taxonomy" id="79263"/>
    <lineage>
        <taxon>Bacteria</taxon>
        <taxon>Bacillati</taxon>
        <taxon>Bacillota</taxon>
        <taxon>Bacilli</taxon>
        <taxon>Bacillales</taxon>
        <taxon>Paenibacillaceae</taxon>
        <taxon>Paenibacillus</taxon>
    </lineage>
</organism>
<sequence>MIRTFAAGETSFELGRRTLIMGILNVTPDSFSDGGSYTTVEHAVKHALSMVEEGADMIDIGGESTRPGHAPVSLREELERVVPVIRELVRHVRVPISVDTYKAEVARQAIEAGAHIINDVWGFKADPDIAGVAAQAGCPVILMHNRPEAVYTDFLPEVLQDLRESIDLALSAGVKKTNIILDPGIGFAKSYEQNLWLMNRLEAIAELGYPVLLGTSRKSMIRTTLGLPPDDVIEGTAATTALGIAQGCDIIRVHDVHAMKRVAVMTDAIVRGPGSM</sequence>
<name>A0A410WQZ4_9BACL</name>
<dbReference type="NCBIfam" id="TIGR01496">
    <property type="entry name" value="DHPS"/>
    <property type="match status" value="1"/>
</dbReference>
<dbReference type="RefSeq" id="WP_042235248.1">
    <property type="nucleotide sequence ID" value="NZ_CP026520.1"/>
</dbReference>
<protein>
    <recommendedName>
        <fullName evidence="6 13">Dihydropteroate synthase</fullName>
        <shortName evidence="13">DHPS</shortName>
        <ecNumber evidence="5 13">2.5.1.15</ecNumber>
    </recommendedName>
    <alternativeName>
        <fullName evidence="11 13">Dihydropteroate pyrophosphorylase</fullName>
    </alternativeName>
</protein>
<comment type="function">
    <text evidence="12 13">Catalyzes the condensation of para-aminobenzoate (pABA) with 6-hydroxymethyl-7,8-dihydropterin diphosphate (DHPt-PP) to form 7,8-dihydropteroate (H2Pte), the immediate precursor of folate derivatives.</text>
</comment>
<dbReference type="PANTHER" id="PTHR20941:SF1">
    <property type="entry name" value="FOLIC ACID SYNTHESIS PROTEIN FOL1"/>
    <property type="match status" value="1"/>
</dbReference>
<evidence type="ECO:0000313" key="18">
    <source>
        <dbReference type="Proteomes" id="UP001527202"/>
    </source>
</evidence>
<dbReference type="InterPro" id="IPR006390">
    <property type="entry name" value="DHP_synth_dom"/>
</dbReference>
<dbReference type="PROSITE" id="PS00793">
    <property type="entry name" value="DHPS_2"/>
    <property type="match status" value="1"/>
</dbReference>
<accession>A0A410WQZ4</accession>
<dbReference type="GO" id="GO:0046872">
    <property type="term" value="F:metal ion binding"/>
    <property type="evidence" value="ECO:0007669"/>
    <property type="project" value="UniProtKB-KW"/>
</dbReference>
<dbReference type="PROSITE" id="PS00792">
    <property type="entry name" value="DHPS_1"/>
    <property type="match status" value="1"/>
</dbReference>
<dbReference type="GeneID" id="95373840"/>
<proteinExistence type="inferred from homology"/>
<keyword evidence="7 13" id="KW-0808">Transferase</keyword>
<keyword evidence="9 13" id="KW-0460">Magnesium</keyword>
<dbReference type="GO" id="GO:0046656">
    <property type="term" value="P:folic acid biosynthetic process"/>
    <property type="evidence" value="ECO:0007669"/>
    <property type="project" value="UniProtKB-KW"/>
</dbReference>
<evidence type="ECO:0000256" key="7">
    <source>
        <dbReference type="ARBA" id="ARBA00022679"/>
    </source>
</evidence>
<evidence type="ECO:0000256" key="1">
    <source>
        <dbReference type="ARBA" id="ARBA00000012"/>
    </source>
</evidence>